<dbReference type="GO" id="GO:0051301">
    <property type="term" value="P:cell division"/>
    <property type="evidence" value="ECO:0007669"/>
    <property type="project" value="UniProtKB-UniRule"/>
</dbReference>
<evidence type="ECO:0000256" key="5">
    <source>
        <dbReference type="HAMAP-Rule" id="MF_00671"/>
    </source>
</evidence>
<dbReference type="Proteomes" id="UP000295765">
    <property type="component" value="Unassembled WGS sequence"/>
</dbReference>
<dbReference type="NCBIfam" id="TIGR02800">
    <property type="entry name" value="propeller_TolB"/>
    <property type="match status" value="1"/>
</dbReference>
<comment type="similarity">
    <text evidence="2 5">Belongs to the TolB family.</text>
</comment>
<dbReference type="GO" id="GO:0042597">
    <property type="term" value="C:periplasmic space"/>
    <property type="evidence" value="ECO:0007669"/>
    <property type="project" value="UniProtKB-SubCell"/>
</dbReference>
<feature type="chain" id="PRO_5021051898" description="Tol-Pal system protein TolB" evidence="5">
    <location>
        <begin position="25"/>
        <end position="428"/>
    </location>
</feature>
<feature type="signal peptide" evidence="5">
    <location>
        <begin position="1"/>
        <end position="24"/>
    </location>
</feature>
<accession>A0A4R2LC95</accession>
<dbReference type="EMBL" id="SLWY01000006">
    <property type="protein sequence ID" value="TCO81972.1"/>
    <property type="molecule type" value="Genomic_DNA"/>
</dbReference>
<dbReference type="Pfam" id="PF07676">
    <property type="entry name" value="PD40"/>
    <property type="match status" value="5"/>
</dbReference>
<dbReference type="PANTHER" id="PTHR36842:SF1">
    <property type="entry name" value="PROTEIN TOLB"/>
    <property type="match status" value="1"/>
</dbReference>
<dbReference type="AlphaFoldDB" id="A0A4R2LC95"/>
<dbReference type="HAMAP" id="MF_00671">
    <property type="entry name" value="TolB"/>
    <property type="match status" value="1"/>
</dbReference>
<gene>
    <name evidence="5" type="primary">tolB</name>
    <name evidence="7" type="ORF">EV699_10666</name>
</gene>
<dbReference type="InterPro" id="IPR007195">
    <property type="entry name" value="TolB_N"/>
</dbReference>
<comment type="subcellular location">
    <subcellularLocation>
        <location evidence="1 5">Periplasm</location>
    </subcellularLocation>
</comment>
<keyword evidence="4 5" id="KW-0574">Periplasm</keyword>
<evidence type="ECO:0000256" key="2">
    <source>
        <dbReference type="ARBA" id="ARBA00009820"/>
    </source>
</evidence>
<reference evidence="7 8" key="1">
    <citation type="submission" date="2019-03" db="EMBL/GenBank/DDBJ databases">
        <title>Genomic Encyclopedia of Type Strains, Phase IV (KMG-IV): sequencing the most valuable type-strain genomes for metagenomic binning, comparative biology and taxonomic classification.</title>
        <authorList>
            <person name="Goeker M."/>
        </authorList>
    </citation>
    <scope>NUCLEOTIDE SEQUENCE [LARGE SCALE GENOMIC DNA]</scope>
    <source>
        <strain evidence="7 8">DSM 25287</strain>
    </source>
</reference>
<organism evidence="7 8">
    <name type="scientific">Plasticicumulans lactativorans</name>
    <dbReference type="NCBI Taxonomy" id="1133106"/>
    <lineage>
        <taxon>Bacteria</taxon>
        <taxon>Pseudomonadati</taxon>
        <taxon>Pseudomonadota</taxon>
        <taxon>Gammaproteobacteria</taxon>
        <taxon>Candidatus Competibacteraceae</taxon>
        <taxon>Plasticicumulans</taxon>
    </lineage>
</organism>
<dbReference type="SUPFAM" id="SSF69304">
    <property type="entry name" value="Tricorn protease N-terminal domain"/>
    <property type="match status" value="1"/>
</dbReference>
<evidence type="ECO:0000259" key="6">
    <source>
        <dbReference type="Pfam" id="PF04052"/>
    </source>
</evidence>
<dbReference type="InterPro" id="IPR011042">
    <property type="entry name" value="6-blade_b-propeller_TolB-like"/>
</dbReference>
<keyword evidence="8" id="KW-1185">Reference proteome</keyword>
<dbReference type="Gene3D" id="3.40.50.10070">
    <property type="entry name" value="TolB, N-terminal domain"/>
    <property type="match status" value="1"/>
</dbReference>
<evidence type="ECO:0000256" key="3">
    <source>
        <dbReference type="ARBA" id="ARBA00022729"/>
    </source>
</evidence>
<protein>
    <recommendedName>
        <fullName evidence="5">Tol-Pal system protein TolB</fullName>
    </recommendedName>
</protein>
<evidence type="ECO:0000256" key="1">
    <source>
        <dbReference type="ARBA" id="ARBA00004418"/>
    </source>
</evidence>
<comment type="caution">
    <text evidence="7">The sequence shown here is derived from an EMBL/GenBank/DDBJ whole genome shotgun (WGS) entry which is preliminary data.</text>
</comment>
<comment type="function">
    <text evidence="5">Part of the Tol-Pal system, which plays a role in outer membrane invagination during cell division and is important for maintaining outer membrane integrity.</text>
</comment>
<dbReference type="InterPro" id="IPR011659">
    <property type="entry name" value="WD40"/>
</dbReference>
<keyword evidence="5" id="KW-0132">Cell division</keyword>
<dbReference type="SUPFAM" id="SSF52964">
    <property type="entry name" value="TolB, N-terminal domain"/>
    <property type="match status" value="1"/>
</dbReference>
<dbReference type="PANTHER" id="PTHR36842">
    <property type="entry name" value="PROTEIN TOLB HOMOLOG"/>
    <property type="match status" value="1"/>
</dbReference>
<keyword evidence="5" id="KW-0131">Cell cycle</keyword>
<evidence type="ECO:0000256" key="4">
    <source>
        <dbReference type="ARBA" id="ARBA00022764"/>
    </source>
</evidence>
<evidence type="ECO:0000313" key="8">
    <source>
        <dbReference type="Proteomes" id="UP000295765"/>
    </source>
</evidence>
<dbReference type="Pfam" id="PF04052">
    <property type="entry name" value="TolB_N"/>
    <property type="match status" value="1"/>
</dbReference>
<proteinExistence type="inferred from homology"/>
<evidence type="ECO:0000313" key="7">
    <source>
        <dbReference type="EMBL" id="TCO81972.1"/>
    </source>
</evidence>
<comment type="subunit">
    <text evidence="5">The Tol-Pal system is composed of five core proteins: the inner membrane proteins TolA, TolQ and TolR, the periplasmic protein TolB and the outer membrane protein Pal. They form a network linking the inner and outer membranes and the peptidoglycan layer.</text>
</comment>
<dbReference type="RefSeq" id="WP_341540216.1">
    <property type="nucleotide sequence ID" value="NZ_SLWY01000006.1"/>
</dbReference>
<dbReference type="InterPro" id="IPR014167">
    <property type="entry name" value="Tol-Pal_TolB"/>
</dbReference>
<dbReference type="GO" id="GO:0017038">
    <property type="term" value="P:protein import"/>
    <property type="evidence" value="ECO:0007669"/>
    <property type="project" value="InterPro"/>
</dbReference>
<name>A0A4R2LC95_9GAMM</name>
<dbReference type="Gene3D" id="2.120.10.30">
    <property type="entry name" value="TolB, C-terminal domain"/>
    <property type="match status" value="1"/>
</dbReference>
<sequence length="428" mass="45323" precursor="true">MKAIVRVAQLLLLCLLSVAGPARAELTIQITKGVEGALPIAIVPFGGNAGAPDDIAAIVTADLKRSGRFAPLAPSQFIDRPTEFGQINFGNWRSLQVNHVAVGSVRAGGNGYTVQFQLADVFQGGQVMAYSFDVRANELRRLAHHIADLIYEKLTGEKGAFATRIAYITAAPGGRSYALVVADSDGYNPQTVLRSAQPIMSPAWSPDGTRLAYVTFENRTSQIVVQDVYSGARQTISASPGINGAPTWAPDGRRLAFTLSKDGNPEIYAYDLGGGTLTRLTTSSAIDTEAAWSPDGSSIVFTSDRGGSPQLYRTPASGGSAERISFAGDYNARPAFSPDGKSVALMSRSGGRFAIAVLNLATRQQKTLTEGGMDESPSFAPNGSMIIYATQRGGRGVLAAVSVDGRVQQTLLSQEGDVREPAWAPYTR</sequence>
<keyword evidence="3 5" id="KW-0732">Signal</keyword>
<feature type="domain" description="TolB N-terminal" evidence="6">
    <location>
        <begin position="26"/>
        <end position="126"/>
    </location>
</feature>